<reference evidence="1" key="2">
    <citation type="submission" date="2023-01" db="EMBL/GenBank/DDBJ databases">
        <authorList>
            <person name="Petersen C."/>
        </authorList>
    </citation>
    <scope>NUCLEOTIDE SEQUENCE</scope>
    <source>
        <strain evidence="1">IBT 12815</strain>
    </source>
</reference>
<dbReference type="GeneID" id="81591720"/>
<proteinExistence type="predicted"/>
<dbReference type="Proteomes" id="UP001213799">
    <property type="component" value="Unassembled WGS sequence"/>
</dbReference>
<evidence type="ECO:0000313" key="2">
    <source>
        <dbReference type="Proteomes" id="UP001213799"/>
    </source>
</evidence>
<name>A0AAD6GY28_9EURO</name>
<dbReference type="AlphaFoldDB" id="A0AAD6GY28"/>
<evidence type="ECO:0000313" key="1">
    <source>
        <dbReference type="EMBL" id="KAJ5593520.1"/>
    </source>
</evidence>
<keyword evidence="2" id="KW-1185">Reference proteome</keyword>
<protein>
    <submittedName>
        <fullName evidence="1">Uncharacterized protein</fullName>
    </submittedName>
</protein>
<dbReference type="EMBL" id="JAQJAE010000005">
    <property type="protein sequence ID" value="KAJ5593520.1"/>
    <property type="molecule type" value="Genomic_DNA"/>
</dbReference>
<gene>
    <name evidence="1" type="ORF">N7537_010424</name>
</gene>
<accession>A0AAD6GY28</accession>
<sequence length="125" mass="14366">MKHADATYPAMEPCEYLAVHVKQVRRKPKANTGAQRHDVDDCQRASPALCFRPRMGSKPEANNVCCEHDSQDERFPVVGMSSQRRHFGKWTKASRLQAPVLFDRKGRRKITWRLVHAQSHTSRAN</sequence>
<dbReference type="RefSeq" id="XP_056750146.1">
    <property type="nucleotide sequence ID" value="XM_056901478.1"/>
</dbReference>
<reference evidence="1" key="1">
    <citation type="journal article" date="2023" name="IMA Fungus">
        <title>Comparative genomic study of the Penicillium genus elucidates a diverse pangenome and 15 lateral gene transfer events.</title>
        <authorList>
            <person name="Petersen C."/>
            <person name="Sorensen T."/>
            <person name="Nielsen M.R."/>
            <person name="Sondergaard T.E."/>
            <person name="Sorensen J.L."/>
            <person name="Fitzpatrick D.A."/>
            <person name="Frisvad J.C."/>
            <person name="Nielsen K.L."/>
        </authorList>
    </citation>
    <scope>NUCLEOTIDE SEQUENCE</scope>
    <source>
        <strain evidence="1">IBT 12815</strain>
    </source>
</reference>
<organism evidence="1 2">
    <name type="scientific">Penicillium hordei</name>
    <dbReference type="NCBI Taxonomy" id="40994"/>
    <lineage>
        <taxon>Eukaryota</taxon>
        <taxon>Fungi</taxon>
        <taxon>Dikarya</taxon>
        <taxon>Ascomycota</taxon>
        <taxon>Pezizomycotina</taxon>
        <taxon>Eurotiomycetes</taxon>
        <taxon>Eurotiomycetidae</taxon>
        <taxon>Eurotiales</taxon>
        <taxon>Aspergillaceae</taxon>
        <taxon>Penicillium</taxon>
    </lineage>
</organism>
<comment type="caution">
    <text evidence="1">The sequence shown here is derived from an EMBL/GenBank/DDBJ whole genome shotgun (WGS) entry which is preliminary data.</text>
</comment>